<sequence>MFLEKVNQKTGEREWIVAEDDYDMAQELARSRFGDMILDYDRNDKFLKGLQTTISEKKESGKVHVLDIGTGTGLLSLMAAREGADKVTALEVFKPMGDCAKHITGNSQWAEKITVISERSTDVSQIGGTRADVIVAEVFDTELIGEGALRTFKEALQRLANPGCRVVPSTGNVYILPVESHTLQMFNDIPKLNGKKGNPLTVDKVSIQLSDEQPLGACSGTAAVFDCQLSELKTQEFRELSDPIIAFQFDFEKEEKIIYDESFIRETVATSSGTVDAILMWWDIDMDRKGETFIDMAPKWKNPKNYAVTSCSYHQNLKLSFQWRDHWMQAVYYLPEKKQVEKDQKFEIVCNHDEFSLWFSEVGKDSKRSYCVCGLHSMLSRQTIYHINEMFENQSFRAEVNKLSMGLHVATVGEGSFIGLLAAKAAKKVTIIEGNERFRDIFSKYVHYYNLHNVEIIANASSLSQTPDIVLAEPFYVSAMNPWNHLRFLYDVEILKMMHGEELRVEPHSGSLKALPACFEDLHKIAADVGTVNGFDLSYFDEISTKARAATDAIVDEQSLWEYAGVVEGEPIELLTFPVNGTILSRKCVVDIKNMSSSNGIPLWMEWQFGNMNLSTGLISISESGVPEWNKGFKQGVYFPITDLQKEQSIVLRALFDKSTGDITFQFSKQN</sequence>
<comment type="function">
    <text evidence="5 6">Arginine methyltransferase that can both catalyze the formation of omega-N monomethylarginine (MMA) and symmetrical dimethylarginine (sDMA).</text>
</comment>
<dbReference type="FunCoup" id="G0NXP7">
    <property type="interactions" value="3210"/>
</dbReference>
<keyword evidence="4" id="KW-0677">Repeat</keyword>
<dbReference type="InterPro" id="IPR055135">
    <property type="entry name" value="PRMT_dom"/>
</dbReference>
<evidence type="ECO:0000256" key="5">
    <source>
        <dbReference type="ARBA" id="ARBA00054608"/>
    </source>
</evidence>
<dbReference type="GO" id="GO:0042054">
    <property type="term" value="F:histone methyltransferase activity"/>
    <property type="evidence" value="ECO:0007669"/>
    <property type="project" value="TreeGrafter"/>
</dbReference>
<dbReference type="InterPro" id="IPR025799">
    <property type="entry name" value="Arg_MeTrfase"/>
</dbReference>
<dbReference type="STRING" id="135651.G0NXP7"/>
<dbReference type="Pfam" id="PF06325">
    <property type="entry name" value="PrmA"/>
    <property type="match status" value="1"/>
</dbReference>
<evidence type="ECO:0000256" key="6">
    <source>
        <dbReference type="PIRNR" id="PIRNR036946"/>
    </source>
</evidence>
<dbReference type="GO" id="GO:0032259">
    <property type="term" value="P:methylation"/>
    <property type="evidence" value="ECO:0007669"/>
    <property type="project" value="UniProtKB-KW"/>
</dbReference>
<dbReference type="PIRSF" id="PIRSF036946">
    <property type="entry name" value="Arg_N-mtase"/>
    <property type="match status" value="1"/>
</dbReference>
<evidence type="ECO:0000259" key="8">
    <source>
        <dbReference type="Pfam" id="PF22528"/>
    </source>
</evidence>
<dbReference type="eggNOG" id="KOG1501">
    <property type="taxonomic scope" value="Eukaryota"/>
</dbReference>
<name>G0NXP7_CAEBE</name>
<dbReference type="Pfam" id="PF22528">
    <property type="entry name" value="PRMT_C"/>
    <property type="match status" value="1"/>
</dbReference>
<keyword evidence="3 7" id="KW-0949">S-adenosyl-L-methionine</keyword>
<dbReference type="InParanoid" id="G0NXP7"/>
<proteinExistence type="inferred from homology"/>
<accession>G0NXP7</accession>
<protein>
    <recommendedName>
        <fullName evidence="6">Protein arginine N-methyltransferase</fullName>
        <ecNumber evidence="6">2.1.1.-</ecNumber>
    </recommendedName>
</protein>
<evidence type="ECO:0000313" key="9">
    <source>
        <dbReference type="EMBL" id="EGT39674.1"/>
    </source>
</evidence>
<keyword evidence="10" id="KW-1185">Reference proteome</keyword>
<dbReference type="GO" id="GO:0016274">
    <property type="term" value="F:protein-arginine N-methyltransferase activity"/>
    <property type="evidence" value="ECO:0007669"/>
    <property type="project" value="InterPro"/>
</dbReference>
<evidence type="ECO:0000256" key="1">
    <source>
        <dbReference type="ARBA" id="ARBA00022603"/>
    </source>
</evidence>
<keyword evidence="2 7" id="KW-0808">Transferase</keyword>
<dbReference type="PANTHER" id="PTHR11006:SF4">
    <property type="entry name" value="PROTEIN ARGININE N-METHYLTRANSFERASE 7"/>
    <property type="match status" value="1"/>
</dbReference>
<organism evidence="10">
    <name type="scientific">Caenorhabditis brenneri</name>
    <name type="common">Nematode worm</name>
    <dbReference type="NCBI Taxonomy" id="135651"/>
    <lineage>
        <taxon>Eukaryota</taxon>
        <taxon>Metazoa</taxon>
        <taxon>Ecdysozoa</taxon>
        <taxon>Nematoda</taxon>
        <taxon>Chromadorea</taxon>
        <taxon>Rhabditida</taxon>
        <taxon>Rhabditina</taxon>
        <taxon>Rhabditomorpha</taxon>
        <taxon>Rhabditoidea</taxon>
        <taxon>Rhabditidae</taxon>
        <taxon>Peloderinae</taxon>
        <taxon>Caenorhabditis</taxon>
    </lineage>
</organism>
<dbReference type="EMBL" id="GL379974">
    <property type="protein sequence ID" value="EGT39674.1"/>
    <property type="molecule type" value="Genomic_DNA"/>
</dbReference>
<feature type="domain" description="Protein arginine N-methyltransferase" evidence="8">
    <location>
        <begin position="218"/>
        <end position="349"/>
    </location>
</feature>
<reference evidence="10" key="1">
    <citation type="submission" date="2011-07" db="EMBL/GenBank/DDBJ databases">
        <authorList>
            <consortium name="Caenorhabditis brenneri Sequencing and Analysis Consortium"/>
            <person name="Wilson R.K."/>
        </authorList>
    </citation>
    <scope>NUCLEOTIDE SEQUENCE [LARGE SCALE GENOMIC DNA]</scope>
    <source>
        <strain evidence="10">PB2801</strain>
    </source>
</reference>
<evidence type="ECO:0000313" key="10">
    <source>
        <dbReference type="Proteomes" id="UP000008068"/>
    </source>
</evidence>
<dbReference type="SUPFAM" id="SSF53335">
    <property type="entry name" value="S-adenosyl-L-methionine-dependent methyltransferases"/>
    <property type="match status" value="2"/>
</dbReference>
<evidence type="ECO:0000256" key="4">
    <source>
        <dbReference type="ARBA" id="ARBA00022737"/>
    </source>
</evidence>
<evidence type="ECO:0000256" key="2">
    <source>
        <dbReference type="ARBA" id="ARBA00022679"/>
    </source>
</evidence>
<dbReference type="FunFam" id="3.40.50.150:FF:000599">
    <property type="entry name" value="Protein arginine N-methyltransferase 7"/>
    <property type="match status" value="1"/>
</dbReference>
<evidence type="ECO:0000256" key="7">
    <source>
        <dbReference type="PROSITE-ProRule" id="PRU01015"/>
    </source>
</evidence>
<gene>
    <name evidence="9" type="ORF">CAEBREN_29185</name>
</gene>
<evidence type="ECO:0000256" key="3">
    <source>
        <dbReference type="ARBA" id="ARBA00022691"/>
    </source>
</evidence>
<dbReference type="Gene3D" id="2.70.160.11">
    <property type="entry name" value="Hnrnp arginine n-methyltransferase1"/>
    <property type="match status" value="2"/>
</dbReference>
<dbReference type="PROSITE" id="PS51678">
    <property type="entry name" value="SAM_MT_PRMT"/>
    <property type="match status" value="2"/>
</dbReference>
<comment type="similarity">
    <text evidence="6">Belongs to the class I-like SAM-binding methyltransferase superfamily. Protein arginine N-methyltransferase family. PRMT7 subfamily.</text>
</comment>
<dbReference type="OrthoDB" id="412876at2759"/>
<dbReference type="Proteomes" id="UP000008068">
    <property type="component" value="Unassembled WGS sequence"/>
</dbReference>
<dbReference type="InterPro" id="IPR014644">
    <property type="entry name" value="MeTrfase_PRMT7"/>
</dbReference>
<dbReference type="CDD" id="cd02440">
    <property type="entry name" value="AdoMet_MTases"/>
    <property type="match status" value="1"/>
</dbReference>
<dbReference type="FunFam" id="2.70.160.11:FF:000014">
    <property type="entry name" value="Protein arginine N-methyltransferase 7"/>
    <property type="match status" value="1"/>
</dbReference>
<dbReference type="FunFam" id="2.70.160.11:FF:000037">
    <property type="entry name" value="Protein arginine N-methyltransferase 7"/>
    <property type="match status" value="1"/>
</dbReference>
<keyword evidence="1 7" id="KW-0489">Methyltransferase</keyword>
<dbReference type="AlphaFoldDB" id="G0NXP7"/>
<dbReference type="InterPro" id="IPR029063">
    <property type="entry name" value="SAM-dependent_MTases_sf"/>
</dbReference>
<dbReference type="EC" id="2.1.1.-" evidence="6"/>
<dbReference type="PANTHER" id="PTHR11006">
    <property type="entry name" value="PROTEIN ARGININE N-METHYLTRANSFERASE"/>
    <property type="match status" value="1"/>
</dbReference>
<dbReference type="HOGENOM" id="CLU_015180_0_0_1"/>
<dbReference type="Gene3D" id="3.40.50.150">
    <property type="entry name" value="Vaccinia Virus protein VP39"/>
    <property type="match status" value="2"/>
</dbReference>